<evidence type="ECO:0000313" key="1">
    <source>
        <dbReference type="EMBL" id="KKN56365.1"/>
    </source>
</evidence>
<protein>
    <submittedName>
        <fullName evidence="1">Uncharacterized protein</fullName>
    </submittedName>
</protein>
<dbReference type="EMBL" id="LAZR01000846">
    <property type="protein sequence ID" value="KKN56365.1"/>
    <property type="molecule type" value="Genomic_DNA"/>
</dbReference>
<dbReference type="AlphaFoldDB" id="A0A0F9RIS1"/>
<organism evidence="1">
    <name type="scientific">marine sediment metagenome</name>
    <dbReference type="NCBI Taxonomy" id="412755"/>
    <lineage>
        <taxon>unclassified sequences</taxon>
        <taxon>metagenomes</taxon>
        <taxon>ecological metagenomes</taxon>
    </lineage>
</organism>
<accession>A0A0F9RIS1</accession>
<gene>
    <name evidence="1" type="ORF">LCGC14_0572760</name>
</gene>
<comment type="caution">
    <text evidence="1">The sequence shown here is derived from an EMBL/GenBank/DDBJ whole genome shotgun (WGS) entry which is preliminary data.</text>
</comment>
<reference evidence="1" key="1">
    <citation type="journal article" date="2015" name="Nature">
        <title>Complex archaea that bridge the gap between prokaryotes and eukaryotes.</title>
        <authorList>
            <person name="Spang A."/>
            <person name="Saw J.H."/>
            <person name="Jorgensen S.L."/>
            <person name="Zaremba-Niedzwiedzka K."/>
            <person name="Martijn J."/>
            <person name="Lind A.E."/>
            <person name="van Eijk R."/>
            <person name="Schleper C."/>
            <person name="Guy L."/>
            <person name="Ettema T.J."/>
        </authorList>
    </citation>
    <scope>NUCLEOTIDE SEQUENCE</scope>
</reference>
<name>A0A0F9RIS1_9ZZZZ</name>
<proteinExistence type="predicted"/>
<sequence length="147" mass="16385">MNPIDAPAVLPVQQLQWCFVQRGSIPNNEGSSQLAFRKVPNDKQQRQLFANGASPFAGLRIYLGEDRHGDVQSGRLFYGHNMGQCNPNQLQAQSLNPPHNSELAHVRAFPYFPFLGGLPIDFLDIDVGNDIVKQNVLGYVDFHCLPI</sequence>